<evidence type="ECO:0000256" key="1">
    <source>
        <dbReference type="ARBA" id="ARBA00000085"/>
    </source>
</evidence>
<dbReference type="InterPro" id="IPR005467">
    <property type="entry name" value="His_kinase_dom"/>
</dbReference>
<evidence type="ECO:0000256" key="5">
    <source>
        <dbReference type="ARBA" id="ARBA00022553"/>
    </source>
</evidence>
<keyword evidence="6" id="KW-0808">Transferase</keyword>
<keyword evidence="9" id="KW-0067">ATP-binding</keyword>
<reference evidence="14" key="1">
    <citation type="journal article" date="2019" name="Int. J. Syst. Evol. Microbiol.">
        <title>The Global Catalogue of Microorganisms (GCM) 10K type strain sequencing project: providing services to taxonomists for standard genome sequencing and annotation.</title>
        <authorList>
            <consortium name="The Broad Institute Genomics Platform"/>
            <consortium name="The Broad Institute Genome Sequencing Center for Infectious Disease"/>
            <person name="Wu L."/>
            <person name="Ma J."/>
        </authorList>
    </citation>
    <scope>NUCLEOTIDE SEQUENCE [LARGE SCALE GENOMIC DNA]</scope>
    <source>
        <strain evidence="14">CGMCC 1.12942</strain>
    </source>
</reference>
<protein>
    <recommendedName>
        <fullName evidence="3">histidine kinase</fullName>
        <ecNumber evidence="3">2.7.13.3</ecNumber>
    </recommendedName>
</protein>
<dbReference type="GO" id="GO:0016301">
    <property type="term" value="F:kinase activity"/>
    <property type="evidence" value="ECO:0007669"/>
    <property type="project" value="UniProtKB-KW"/>
</dbReference>
<dbReference type="InterPro" id="IPR003661">
    <property type="entry name" value="HisK_dim/P_dom"/>
</dbReference>
<dbReference type="PANTHER" id="PTHR44936:SF10">
    <property type="entry name" value="SENSOR PROTEIN RSTB"/>
    <property type="match status" value="1"/>
</dbReference>
<keyword evidence="5" id="KW-0597">Phosphoprotein</keyword>
<evidence type="ECO:0000256" key="2">
    <source>
        <dbReference type="ARBA" id="ARBA00004651"/>
    </source>
</evidence>
<name>A0ABW2RF74_9BACL</name>
<keyword evidence="11" id="KW-1133">Transmembrane helix</keyword>
<dbReference type="CDD" id="cd00082">
    <property type="entry name" value="HisKA"/>
    <property type="match status" value="1"/>
</dbReference>
<dbReference type="Gene3D" id="3.30.565.10">
    <property type="entry name" value="Histidine kinase-like ATPase, C-terminal domain"/>
    <property type="match status" value="1"/>
</dbReference>
<dbReference type="InterPro" id="IPR004358">
    <property type="entry name" value="Sig_transdc_His_kin-like_C"/>
</dbReference>
<comment type="caution">
    <text evidence="13">The sequence shown here is derived from an EMBL/GenBank/DDBJ whole genome shotgun (WGS) entry which is preliminary data.</text>
</comment>
<comment type="catalytic activity">
    <reaction evidence="1">
        <text>ATP + protein L-histidine = ADP + protein N-phospho-L-histidine.</text>
        <dbReference type="EC" id="2.7.13.3"/>
    </reaction>
</comment>
<evidence type="ECO:0000313" key="14">
    <source>
        <dbReference type="Proteomes" id="UP001596500"/>
    </source>
</evidence>
<gene>
    <name evidence="13" type="ORF">ACFQNG_00340</name>
</gene>
<accession>A0ABW2RF74</accession>
<sequence>MKLKYKIPLLFLVLTILVFLWLVGFLFLYVQDVFIRQVADQSEALVTENFEIVRKVEWLQHDSTALSHALEQMVADGRLRLEYRGKAGSFMAGKLEPGRFTVSLSLPIYEGHQRTGQLQIIRQPRLMEFGVHSLINRTVWAFIPVLIILIISFVIYFHHFITMPIQALNKRLAQIRLKRKPLPLTYKRCNEIGDLYRHVHAMEERLVQAYEEQLHMITAIAHDLKTPLTTIQGFLELLESGVVKDPAKQRETFRLLQTKTVTIQKLVEEFSAYSKQEYALIDMRTSLIRADTFFCSIAEEYEAECAGLDIGFRAHHLFGETTVLDANEEWLRRVVANLVSNAVRYAQADDLMIHFVGYVEENMAYFQIEDNGIGVPQAELPHLFNKFYTVDRARQAQTGGTGLGLAISRTIVERHGGQMEAFPSHLGGLGVRFAIPIAHP</sequence>
<proteinExistence type="predicted"/>
<dbReference type="InterPro" id="IPR050980">
    <property type="entry name" value="2C_sensor_his_kinase"/>
</dbReference>
<dbReference type="InterPro" id="IPR036097">
    <property type="entry name" value="HisK_dim/P_sf"/>
</dbReference>
<keyword evidence="11" id="KW-0812">Transmembrane</keyword>
<keyword evidence="7" id="KW-0547">Nucleotide-binding</keyword>
<dbReference type="Gene3D" id="6.10.340.10">
    <property type="match status" value="1"/>
</dbReference>
<dbReference type="InterPro" id="IPR003594">
    <property type="entry name" value="HATPase_dom"/>
</dbReference>
<evidence type="ECO:0000259" key="12">
    <source>
        <dbReference type="PROSITE" id="PS50109"/>
    </source>
</evidence>
<evidence type="ECO:0000256" key="11">
    <source>
        <dbReference type="SAM" id="Phobius"/>
    </source>
</evidence>
<evidence type="ECO:0000256" key="4">
    <source>
        <dbReference type="ARBA" id="ARBA00022475"/>
    </source>
</evidence>
<dbReference type="PRINTS" id="PR00344">
    <property type="entry name" value="BCTRLSENSOR"/>
</dbReference>
<evidence type="ECO:0000313" key="13">
    <source>
        <dbReference type="EMBL" id="MFC7439621.1"/>
    </source>
</evidence>
<dbReference type="Pfam" id="PF02518">
    <property type="entry name" value="HATPase_c"/>
    <property type="match status" value="1"/>
</dbReference>
<feature type="transmembrane region" description="Helical" evidence="11">
    <location>
        <begin position="139"/>
        <end position="161"/>
    </location>
</feature>
<dbReference type="PANTHER" id="PTHR44936">
    <property type="entry name" value="SENSOR PROTEIN CREC"/>
    <property type="match status" value="1"/>
</dbReference>
<feature type="domain" description="Histidine kinase" evidence="12">
    <location>
        <begin position="219"/>
        <end position="439"/>
    </location>
</feature>
<dbReference type="Proteomes" id="UP001596500">
    <property type="component" value="Unassembled WGS sequence"/>
</dbReference>
<evidence type="ECO:0000256" key="10">
    <source>
        <dbReference type="ARBA" id="ARBA00023012"/>
    </source>
</evidence>
<dbReference type="SUPFAM" id="SSF55874">
    <property type="entry name" value="ATPase domain of HSP90 chaperone/DNA topoisomerase II/histidine kinase"/>
    <property type="match status" value="1"/>
</dbReference>
<comment type="subcellular location">
    <subcellularLocation>
        <location evidence="2">Cell membrane</location>
        <topology evidence="2">Multi-pass membrane protein</topology>
    </subcellularLocation>
</comment>
<dbReference type="SMART" id="SM00388">
    <property type="entry name" value="HisKA"/>
    <property type="match status" value="1"/>
</dbReference>
<dbReference type="Pfam" id="PF00512">
    <property type="entry name" value="HisKA"/>
    <property type="match status" value="1"/>
</dbReference>
<dbReference type="PROSITE" id="PS50109">
    <property type="entry name" value="HIS_KIN"/>
    <property type="match status" value="1"/>
</dbReference>
<dbReference type="RefSeq" id="WP_379862804.1">
    <property type="nucleotide sequence ID" value="NZ_JBHTBW010000002.1"/>
</dbReference>
<dbReference type="Gene3D" id="1.10.287.130">
    <property type="match status" value="1"/>
</dbReference>
<keyword evidence="10" id="KW-0902">Two-component regulatory system</keyword>
<evidence type="ECO:0000256" key="3">
    <source>
        <dbReference type="ARBA" id="ARBA00012438"/>
    </source>
</evidence>
<dbReference type="SMART" id="SM00387">
    <property type="entry name" value="HATPase_c"/>
    <property type="match status" value="1"/>
</dbReference>
<feature type="transmembrane region" description="Helical" evidence="11">
    <location>
        <begin position="7"/>
        <end position="30"/>
    </location>
</feature>
<dbReference type="EC" id="2.7.13.3" evidence="3"/>
<keyword evidence="11" id="KW-0472">Membrane</keyword>
<evidence type="ECO:0000256" key="7">
    <source>
        <dbReference type="ARBA" id="ARBA00022741"/>
    </source>
</evidence>
<keyword evidence="8 13" id="KW-0418">Kinase</keyword>
<dbReference type="SUPFAM" id="SSF47384">
    <property type="entry name" value="Homodimeric domain of signal transducing histidine kinase"/>
    <property type="match status" value="1"/>
</dbReference>
<evidence type="ECO:0000256" key="8">
    <source>
        <dbReference type="ARBA" id="ARBA00022777"/>
    </source>
</evidence>
<organism evidence="13 14">
    <name type="scientific">Laceyella putida</name>
    <dbReference type="NCBI Taxonomy" id="110101"/>
    <lineage>
        <taxon>Bacteria</taxon>
        <taxon>Bacillati</taxon>
        <taxon>Bacillota</taxon>
        <taxon>Bacilli</taxon>
        <taxon>Bacillales</taxon>
        <taxon>Thermoactinomycetaceae</taxon>
        <taxon>Laceyella</taxon>
    </lineage>
</organism>
<keyword evidence="4" id="KW-1003">Cell membrane</keyword>
<keyword evidence="14" id="KW-1185">Reference proteome</keyword>
<dbReference type="InterPro" id="IPR036890">
    <property type="entry name" value="HATPase_C_sf"/>
</dbReference>
<dbReference type="EMBL" id="JBHTBW010000002">
    <property type="protein sequence ID" value="MFC7439621.1"/>
    <property type="molecule type" value="Genomic_DNA"/>
</dbReference>
<evidence type="ECO:0000256" key="6">
    <source>
        <dbReference type="ARBA" id="ARBA00022679"/>
    </source>
</evidence>
<evidence type="ECO:0000256" key="9">
    <source>
        <dbReference type="ARBA" id="ARBA00022840"/>
    </source>
</evidence>